<gene>
    <name evidence="2" type="ORF">M0R89_17735</name>
</gene>
<reference evidence="2 3" key="1">
    <citation type="submission" date="2022-04" db="EMBL/GenBank/DDBJ databases">
        <title>Diverse halophilic archaea isolated from saline environments.</title>
        <authorList>
            <person name="Cui H.-L."/>
        </authorList>
    </citation>
    <scope>NUCLEOTIDE SEQUENCE [LARGE SCALE GENOMIC DNA]</scope>
    <source>
        <strain evidence="2 3">XZYJT49</strain>
    </source>
</reference>
<sequence length="75" mass="8672">MAPENAHSETEGWQDAPRDPDPSDLGYELDDWEVIRARKDDRGHLMFLPEEEEMLRDEAFIVADARSVCDVVDRI</sequence>
<feature type="compositionally biased region" description="Basic and acidic residues" evidence="1">
    <location>
        <begin position="1"/>
        <end position="21"/>
    </location>
</feature>
<keyword evidence="3" id="KW-1185">Reference proteome</keyword>
<feature type="region of interest" description="Disordered" evidence="1">
    <location>
        <begin position="1"/>
        <end position="26"/>
    </location>
</feature>
<organism evidence="2 3">
    <name type="scientific">Halorussus limi</name>
    <dbReference type="NCBI Taxonomy" id="2938695"/>
    <lineage>
        <taxon>Archaea</taxon>
        <taxon>Methanobacteriati</taxon>
        <taxon>Methanobacteriota</taxon>
        <taxon>Stenosarchaea group</taxon>
        <taxon>Halobacteria</taxon>
        <taxon>Halobacteriales</taxon>
        <taxon>Haladaptataceae</taxon>
        <taxon>Halorussus</taxon>
    </lineage>
</organism>
<dbReference type="GeneID" id="72187080"/>
<name>A0A8U0HTD0_9EURY</name>
<evidence type="ECO:0000256" key="1">
    <source>
        <dbReference type="SAM" id="MobiDB-lite"/>
    </source>
</evidence>
<dbReference type="Proteomes" id="UP000830729">
    <property type="component" value="Chromosome"/>
</dbReference>
<dbReference type="EMBL" id="CP096659">
    <property type="protein sequence ID" value="UPV74362.1"/>
    <property type="molecule type" value="Genomic_DNA"/>
</dbReference>
<dbReference type="RefSeq" id="WP_248650408.1">
    <property type="nucleotide sequence ID" value="NZ_CP096659.1"/>
</dbReference>
<evidence type="ECO:0000313" key="3">
    <source>
        <dbReference type="Proteomes" id="UP000830729"/>
    </source>
</evidence>
<accession>A0A8U0HTD0</accession>
<evidence type="ECO:0000313" key="2">
    <source>
        <dbReference type="EMBL" id="UPV74362.1"/>
    </source>
</evidence>
<dbReference type="AlphaFoldDB" id="A0A8U0HTD0"/>
<dbReference type="KEGG" id="halx:M0R89_17735"/>
<proteinExistence type="predicted"/>
<protein>
    <submittedName>
        <fullName evidence="2">Uncharacterized protein</fullName>
    </submittedName>
</protein>